<evidence type="ECO:0000259" key="4">
    <source>
        <dbReference type="Pfam" id="PF00557"/>
    </source>
</evidence>
<dbReference type="InterPro" id="IPR032416">
    <property type="entry name" value="Peptidase_M24_C"/>
</dbReference>
<keyword evidence="1 3" id="KW-0479">Metal-binding</keyword>
<dbReference type="Gene3D" id="3.90.230.10">
    <property type="entry name" value="Creatinase/methionine aminopeptidase superfamily"/>
    <property type="match status" value="1"/>
</dbReference>
<evidence type="ECO:0000256" key="2">
    <source>
        <dbReference type="ARBA" id="ARBA00022801"/>
    </source>
</evidence>
<evidence type="ECO:0000256" key="1">
    <source>
        <dbReference type="ARBA" id="ARBA00022723"/>
    </source>
</evidence>
<dbReference type="SUPFAM" id="SSF55920">
    <property type="entry name" value="Creatinase/aminopeptidase"/>
    <property type="match status" value="1"/>
</dbReference>
<evidence type="ECO:0000313" key="6">
    <source>
        <dbReference type="EMBL" id="CAD7434517.1"/>
    </source>
</evidence>
<proteinExistence type="inferred from homology"/>
<keyword evidence="2" id="KW-0378">Hydrolase</keyword>
<sequence length="242" mass="27908">MAPKGFPEEIVPLGLAPNIKAYLYEQIRTLCRKGTKDLLRPRPVQDRSLRKRQKRKLMIQNLVKGNCLDTLARKFLWDIGLDYLHGTGHGIGSYLNVHEGPMGISWRTYPNDPGLQEGMFLSNEPGYYEDGKFGIRLENIFYIVPATLPFNFKNRGFLTFRTVTLVPIQTKMLVTSLLTEKEVDYLNSYHRECREVVGTKLKELGHQEAWEWLYRETEPIEGCQDATMSKRSPNKQLSGNLQ</sequence>
<dbReference type="PANTHER" id="PTHR43763:SF20">
    <property type="entry name" value="XAA-PRO AMINOPEPTIDASE APEPP"/>
    <property type="match status" value="1"/>
</dbReference>
<organism evidence="6">
    <name type="scientific">Timema monikensis</name>
    <dbReference type="NCBI Taxonomy" id="170555"/>
    <lineage>
        <taxon>Eukaryota</taxon>
        <taxon>Metazoa</taxon>
        <taxon>Ecdysozoa</taxon>
        <taxon>Arthropoda</taxon>
        <taxon>Hexapoda</taxon>
        <taxon>Insecta</taxon>
        <taxon>Pterygota</taxon>
        <taxon>Neoptera</taxon>
        <taxon>Polyneoptera</taxon>
        <taxon>Phasmatodea</taxon>
        <taxon>Timematodea</taxon>
        <taxon>Timematoidea</taxon>
        <taxon>Timematidae</taxon>
        <taxon>Timema</taxon>
    </lineage>
</organism>
<dbReference type="InterPro" id="IPR000994">
    <property type="entry name" value="Pept_M24"/>
</dbReference>
<evidence type="ECO:0000256" key="3">
    <source>
        <dbReference type="RuleBase" id="RU000590"/>
    </source>
</evidence>
<dbReference type="InterPro" id="IPR036005">
    <property type="entry name" value="Creatinase/aminopeptidase-like"/>
</dbReference>
<dbReference type="GO" id="GO:0046872">
    <property type="term" value="F:metal ion binding"/>
    <property type="evidence" value="ECO:0007669"/>
    <property type="project" value="UniProtKB-KW"/>
</dbReference>
<gene>
    <name evidence="6" type="ORF">TMSB3V08_LOCUS11168</name>
</gene>
<dbReference type="EMBL" id="OB797715">
    <property type="protein sequence ID" value="CAD7434517.1"/>
    <property type="molecule type" value="Genomic_DNA"/>
</dbReference>
<dbReference type="Pfam" id="PF00557">
    <property type="entry name" value="Peptidase_M24"/>
    <property type="match status" value="1"/>
</dbReference>
<feature type="domain" description="Peptidase M24" evidence="4">
    <location>
        <begin position="58"/>
        <end position="143"/>
    </location>
</feature>
<dbReference type="InterPro" id="IPR050422">
    <property type="entry name" value="X-Pro_aminopeptidase_P"/>
</dbReference>
<dbReference type="AlphaFoldDB" id="A0A7R9EI97"/>
<reference evidence="6" key="1">
    <citation type="submission" date="2020-11" db="EMBL/GenBank/DDBJ databases">
        <authorList>
            <person name="Tran Van P."/>
        </authorList>
    </citation>
    <scope>NUCLEOTIDE SEQUENCE</scope>
</reference>
<dbReference type="InterPro" id="IPR001131">
    <property type="entry name" value="Peptidase_M24B_aminopep-P_CS"/>
</dbReference>
<dbReference type="Pfam" id="PF16188">
    <property type="entry name" value="Peptidase_M24_C"/>
    <property type="match status" value="1"/>
</dbReference>
<accession>A0A7R9EI97</accession>
<name>A0A7R9EI97_9NEOP</name>
<dbReference type="GO" id="GO:0016787">
    <property type="term" value="F:hydrolase activity"/>
    <property type="evidence" value="ECO:0007669"/>
    <property type="project" value="UniProtKB-KW"/>
</dbReference>
<dbReference type="PROSITE" id="PS00491">
    <property type="entry name" value="PROLINE_PEPTIDASE"/>
    <property type="match status" value="1"/>
</dbReference>
<comment type="similarity">
    <text evidence="3">Belongs to the peptidase M24B family.</text>
</comment>
<evidence type="ECO:0000259" key="5">
    <source>
        <dbReference type="Pfam" id="PF16188"/>
    </source>
</evidence>
<protein>
    <submittedName>
        <fullName evidence="6">Uncharacterized protein</fullName>
    </submittedName>
</protein>
<feature type="domain" description="Peptidase M24 C-terminal" evidence="5">
    <location>
        <begin position="156"/>
        <end position="220"/>
    </location>
</feature>
<dbReference type="PANTHER" id="PTHR43763">
    <property type="entry name" value="XAA-PRO AMINOPEPTIDASE 1"/>
    <property type="match status" value="1"/>
</dbReference>